<feature type="transmembrane region" description="Helical" evidence="2">
    <location>
        <begin position="1007"/>
        <end position="1026"/>
    </location>
</feature>
<feature type="transmembrane region" description="Helical" evidence="2">
    <location>
        <begin position="749"/>
        <end position="772"/>
    </location>
</feature>
<dbReference type="Pfam" id="PF01757">
    <property type="entry name" value="Acyl_transf_3"/>
    <property type="match status" value="1"/>
</dbReference>
<feature type="region of interest" description="Disordered" evidence="1">
    <location>
        <begin position="403"/>
        <end position="437"/>
    </location>
</feature>
<reference evidence="5 6" key="1">
    <citation type="journal article" date="2018" name="Mol. Biol. Evol.">
        <title>Broad Genomic Sampling Reveals a Smut Pathogenic Ancestry of the Fungal Clade Ustilaginomycotina.</title>
        <authorList>
            <person name="Kijpornyongpan T."/>
            <person name="Mondo S.J."/>
            <person name="Barry K."/>
            <person name="Sandor L."/>
            <person name="Lee J."/>
            <person name="Lipzen A."/>
            <person name="Pangilinan J."/>
            <person name="LaButti K."/>
            <person name="Hainaut M."/>
            <person name="Henrissat B."/>
            <person name="Grigoriev I.V."/>
            <person name="Spatafora J.W."/>
            <person name="Aime M.C."/>
        </authorList>
    </citation>
    <scope>NUCLEOTIDE SEQUENCE [LARGE SCALE GENOMIC DNA]</scope>
    <source>
        <strain evidence="5 6">MCA 4198</strain>
    </source>
</reference>
<name>A0A316YBM6_9BASI</name>
<dbReference type="STRING" id="215250.A0A316YBM6"/>
<feature type="transmembrane region" description="Helical" evidence="2">
    <location>
        <begin position="367"/>
        <end position="394"/>
    </location>
</feature>
<dbReference type="OrthoDB" id="25131at2759"/>
<evidence type="ECO:0000313" key="6">
    <source>
        <dbReference type="Proteomes" id="UP000245768"/>
    </source>
</evidence>
<gene>
    <name evidence="5" type="ORF">FA10DRAFT_304400</name>
</gene>
<keyword evidence="6" id="KW-1185">Reference proteome</keyword>
<keyword evidence="3" id="KW-0732">Signal</keyword>
<organism evidence="5 6">
    <name type="scientific">Acaromyces ingoldii</name>
    <dbReference type="NCBI Taxonomy" id="215250"/>
    <lineage>
        <taxon>Eukaryota</taxon>
        <taxon>Fungi</taxon>
        <taxon>Dikarya</taxon>
        <taxon>Basidiomycota</taxon>
        <taxon>Ustilaginomycotina</taxon>
        <taxon>Exobasidiomycetes</taxon>
        <taxon>Exobasidiales</taxon>
        <taxon>Cryptobasidiaceae</taxon>
        <taxon>Acaromyces</taxon>
    </lineage>
</organism>
<keyword evidence="2" id="KW-0812">Transmembrane</keyword>
<feature type="chain" id="PRO_5016323274" description="Acyltransferase 3 domain-containing protein" evidence="3">
    <location>
        <begin position="27"/>
        <end position="1090"/>
    </location>
</feature>
<feature type="compositionally biased region" description="Basic and acidic residues" evidence="1">
    <location>
        <begin position="410"/>
        <end position="421"/>
    </location>
</feature>
<dbReference type="InParanoid" id="A0A316YBM6"/>
<feature type="transmembrane region" description="Helical" evidence="2">
    <location>
        <begin position="821"/>
        <end position="842"/>
    </location>
</feature>
<proteinExistence type="predicted"/>
<feature type="domain" description="Acyltransferase 3" evidence="4">
    <location>
        <begin position="657"/>
        <end position="1059"/>
    </location>
</feature>
<dbReference type="GeneID" id="37047266"/>
<evidence type="ECO:0000256" key="1">
    <source>
        <dbReference type="SAM" id="MobiDB-lite"/>
    </source>
</evidence>
<evidence type="ECO:0000256" key="3">
    <source>
        <dbReference type="SAM" id="SignalP"/>
    </source>
</evidence>
<dbReference type="PANTHER" id="PTHR38121:SF2">
    <property type="entry name" value="ACYLTRANSFERASE 3 DOMAIN-CONTAINING PROTEIN"/>
    <property type="match status" value="1"/>
</dbReference>
<keyword evidence="2" id="KW-0472">Membrane</keyword>
<evidence type="ECO:0000313" key="5">
    <source>
        <dbReference type="EMBL" id="PWN86956.1"/>
    </source>
</evidence>
<dbReference type="GO" id="GO:0016747">
    <property type="term" value="F:acyltransferase activity, transferring groups other than amino-acyl groups"/>
    <property type="evidence" value="ECO:0007669"/>
    <property type="project" value="InterPro"/>
</dbReference>
<dbReference type="EMBL" id="KZ819641">
    <property type="protein sequence ID" value="PWN86956.1"/>
    <property type="molecule type" value="Genomic_DNA"/>
</dbReference>
<feature type="transmembrane region" description="Helical" evidence="2">
    <location>
        <begin position="701"/>
        <end position="722"/>
    </location>
</feature>
<feature type="transmembrane region" description="Helical" evidence="2">
    <location>
        <begin position="1041"/>
        <end position="1067"/>
    </location>
</feature>
<feature type="signal peptide" evidence="3">
    <location>
        <begin position="1"/>
        <end position="26"/>
    </location>
</feature>
<feature type="transmembrane region" description="Helical" evidence="2">
    <location>
        <begin position="977"/>
        <end position="1000"/>
    </location>
</feature>
<feature type="compositionally biased region" description="Basic and acidic residues" evidence="1">
    <location>
        <begin position="542"/>
        <end position="555"/>
    </location>
</feature>
<accession>A0A316YBM6</accession>
<sequence length="1090" mass="121236">MKRAPVAAVVAAPLLLLAAAVGLARASCECGYLDPTTNELWTDASITYFNESGTGDVAYEGAKSIYGKDAPTKSNSSPTGETGGQAWTVVGDLVHDWEMSFGATWRSAVKANNTFADGDLGLAMRVSVPDFQERIVDGAQLVTRRRDIEFGSLRTMVVPPNNTAQAGGGAAFKFGTFYNESETASMGLFYNDHAASDLAPNVTVRLDYATRGRDSDPLTLNLTWFDADIAQTYEHRIDWHSSKLLQFRNSGSNASTSLVSYEKGYNASNLPSVAAPVSFQFWSNGEPSASQGPPMYTDLVTHVVYARLFFNSSLALRRDQFADLCASSPPADSVCSTDDNTLRGSTPFAVESLERVLPPHPHFRVPIWAVILELVSVCLTLLLIGHGLLVQFLARRQLKRERRHHHHHGGHDGADGEKDFFARPSLKRSGSGTASEWVPGSASVISRSASTSSLAMWINTMPLEAEAGHDAAQGGDVGGQHEGALRQLFQGWHDDTAVLDQSFDDSAVDDSMVQDLGMHHRRGYAGEREPELPLHLHPALPRRPDRTFDASDRQRPSPVPAPAAMSQFQHVAAAAAAKQEKPQGNPVIARWKRRRDDEDGGQLAQPADQAVQEARRKSSAVHVEPTLFKVVSSRIRHALLIGGGEMQRTSTGATRIDYLDGMRGYACLFVSFGHFLLIYYHGISDFYSPHHYYEFEKWFRILLGGPLNNPLLLLGTFFALPARTMCQRYLLRGGLDSMADASVRRLPRLMLPVAGAALANYFLIDISAFKWVPRLASRTWSTWSYWQDYENVLVFVNAVLTLPWAGPPAEPALVTGYATGVLWTIPVIVQGIWTCMVCALVAHEIKRPWKRFSFYAICCAASWYANTWDCFFLSGLIVGDLDGNLKYRQWAERGIPLLPHWRTFFLRESRPWARIHGRWLAWIYFLACWAQQYILQIPNGPGNLMETEELNIHPDWHTSRPYADSGGLPYSYTNPRVSGFALILGLFIIADLSPGVQVFFRLRVWHFLGMHSMGIYLCHGLVWWTWDAWLLLELLARGTPYWAAVTVVFVTGYAILIPLAMCFTYTFEHWATLFSKAVWRLASCGLGRKV</sequence>
<dbReference type="Proteomes" id="UP000245768">
    <property type="component" value="Unassembled WGS sequence"/>
</dbReference>
<feature type="transmembrane region" description="Helical" evidence="2">
    <location>
        <begin position="919"/>
        <end position="935"/>
    </location>
</feature>
<keyword evidence="2" id="KW-1133">Transmembrane helix</keyword>
<evidence type="ECO:0000259" key="4">
    <source>
        <dbReference type="Pfam" id="PF01757"/>
    </source>
</evidence>
<protein>
    <recommendedName>
        <fullName evidence="4">Acyltransferase 3 domain-containing protein</fullName>
    </recommendedName>
</protein>
<feature type="transmembrane region" description="Helical" evidence="2">
    <location>
        <begin position="664"/>
        <end position="681"/>
    </location>
</feature>
<feature type="region of interest" description="Disordered" evidence="1">
    <location>
        <begin position="527"/>
        <end position="617"/>
    </location>
</feature>
<evidence type="ECO:0000256" key="2">
    <source>
        <dbReference type="SAM" id="Phobius"/>
    </source>
</evidence>
<dbReference type="RefSeq" id="XP_025374154.1">
    <property type="nucleotide sequence ID" value="XM_025525350.1"/>
</dbReference>
<dbReference type="InterPro" id="IPR002656">
    <property type="entry name" value="Acyl_transf_3_dom"/>
</dbReference>
<dbReference type="PANTHER" id="PTHR38121">
    <property type="entry name" value="GH16 DOMAIN-CONTAINING PROTEIN"/>
    <property type="match status" value="1"/>
</dbReference>
<dbReference type="AlphaFoldDB" id="A0A316YBM6"/>